<accession>A0A645IZS3</accession>
<comment type="caution">
    <text evidence="1">The sequence shown here is derived from an EMBL/GenBank/DDBJ whole genome shotgun (WGS) entry which is preliminary data.</text>
</comment>
<evidence type="ECO:0000313" key="1">
    <source>
        <dbReference type="EMBL" id="MPN56410.1"/>
    </source>
</evidence>
<name>A0A645IZS3_9ZZZZ</name>
<protein>
    <submittedName>
        <fullName evidence="1">Uncharacterized protein</fullName>
    </submittedName>
</protein>
<proteinExistence type="predicted"/>
<reference evidence="1" key="1">
    <citation type="submission" date="2019-08" db="EMBL/GenBank/DDBJ databases">
        <authorList>
            <person name="Kucharzyk K."/>
            <person name="Murdoch R.W."/>
            <person name="Higgins S."/>
            <person name="Loffler F."/>
        </authorList>
    </citation>
    <scope>NUCLEOTIDE SEQUENCE</scope>
</reference>
<sequence length="57" mass="5997">MVVSHEHDVAALAFVAVPGEILVGVKPGIFPDPIALDYLGNRAAPLSTKPDFLSLLN</sequence>
<dbReference type="EMBL" id="VSSQ01126708">
    <property type="protein sequence ID" value="MPN56410.1"/>
    <property type="molecule type" value="Genomic_DNA"/>
</dbReference>
<dbReference type="AlphaFoldDB" id="A0A645IZS3"/>
<organism evidence="1">
    <name type="scientific">bioreactor metagenome</name>
    <dbReference type="NCBI Taxonomy" id="1076179"/>
    <lineage>
        <taxon>unclassified sequences</taxon>
        <taxon>metagenomes</taxon>
        <taxon>ecological metagenomes</taxon>
    </lineage>
</organism>
<gene>
    <name evidence="1" type="ORF">SDC9_204098</name>
</gene>